<keyword evidence="15" id="KW-1185">Reference proteome</keyword>
<dbReference type="InterPro" id="IPR012805">
    <property type="entry name" value="FadA"/>
</dbReference>
<evidence type="ECO:0000256" key="7">
    <source>
        <dbReference type="ARBA" id="ARBA00023315"/>
    </source>
</evidence>
<feature type="domain" description="Thiolase N-terminal" evidence="12">
    <location>
        <begin position="8"/>
        <end position="257"/>
    </location>
</feature>
<dbReference type="GO" id="GO:0005737">
    <property type="term" value="C:cytoplasm"/>
    <property type="evidence" value="ECO:0007669"/>
    <property type="project" value="UniProtKB-SubCell"/>
</dbReference>
<dbReference type="GO" id="GO:0010124">
    <property type="term" value="P:phenylacetate catabolic process"/>
    <property type="evidence" value="ECO:0007669"/>
    <property type="project" value="TreeGrafter"/>
</dbReference>
<dbReference type="InterPro" id="IPR016039">
    <property type="entry name" value="Thiolase-like"/>
</dbReference>
<feature type="active site" description="Proton acceptor" evidence="9 10">
    <location>
        <position position="377"/>
    </location>
</feature>
<evidence type="ECO:0000256" key="1">
    <source>
        <dbReference type="ARBA" id="ARBA00010982"/>
    </source>
</evidence>
<dbReference type="Gene3D" id="3.40.47.10">
    <property type="match status" value="2"/>
</dbReference>
<keyword evidence="6 9" id="KW-0443">Lipid metabolism</keyword>
<evidence type="ECO:0000256" key="11">
    <source>
        <dbReference type="RuleBase" id="RU003557"/>
    </source>
</evidence>
<dbReference type="Proteomes" id="UP000242313">
    <property type="component" value="Unassembled WGS sequence"/>
</dbReference>
<dbReference type="PANTHER" id="PTHR43853:SF11">
    <property type="entry name" value="3-KETOACYL-COA THIOLASE FADA"/>
    <property type="match status" value="1"/>
</dbReference>
<dbReference type="HAMAP" id="MF_01620">
    <property type="entry name" value="FadA"/>
    <property type="match status" value="1"/>
</dbReference>
<dbReference type="GO" id="GO:0033812">
    <property type="term" value="F:3-oxoadipyl-CoA thiolase activity"/>
    <property type="evidence" value="ECO:0007669"/>
    <property type="project" value="UniProtKB-EC"/>
</dbReference>
<dbReference type="InterPro" id="IPR020616">
    <property type="entry name" value="Thiolase_N"/>
</dbReference>
<dbReference type="Pfam" id="PF00108">
    <property type="entry name" value="Thiolase_N"/>
    <property type="match status" value="1"/>
</dbReference>
<comment type="caution">
    <text evidence="14">The sequence shown here is derived from an EMBL/GenBank/DDBJ whole genome shotgun (WGS) entry which is preliminary data.</text>
</comment>
<feature type="active site" description="Acyl-thioester intermediate" evidence="9 10">
    <location>
        <position position="95"/>
    </location>
</feature>
<comment type="subcellular location">
    <subcellularLocation>
        <location evidence="9">Cytoplasm</location>
    </subcellularLocation>
</comment>
<keyword evidence="4 9" id="KW-0276">Fatty acid metabolism</keyword>
<comment type="pathway">
    <text evidence="9">Lipid metabolism; fatty acid beta-oxidation.</text>
</comment>
<dbReference type="GO" id="GO:0006635">
    <property type="term" value="P:fatty acid beta-oxidation"/>
    <property type="evidence" value="ECO:0007669"/>
    <property type="project" value="UniProtKB-UniRule"/>
</dbReference>
<organism evidence="14 15">
    <name type="scientific">Pseudomonas abyssi</name>
    <dbReference type="NCBI Taxonomy" id="170540"/>
    <lineage>
        <taxon>Bacteria</taxon>
        <taxon>Pseudomonadati</taxon>
        <taxon>Pseudomonadota</taxon>
        <taxon>Gammaproteobacteria</taxon>
        <taxon>Pseudomonadales</taxon>
        <taxon>Pseudomonadaceae</taxon>
        <taxon>Pseudomonas</taxon>
    </lineage>
</organism>
<dbReference type="InterPro" id="IPR020613">
    <property type="entry name" value="Thiolase_CS"/>
</dbReference>
<dbReference type="PANTHER" id="PTHR43853">
    <property type="entry name" value="3-KETOACYL-COA THIOLASE, PEROXISOMAL"/>
    <property type="match status" value="1"/>
</dbReference>
<evidence type="ECO:0000256" key="5">
    <source>
        <dbReference type="ARBA" id="ARBA00022963"/>
    </source>
</evidence>
<dbReference type="CDD" id="cd00751">
    <property type="entry name" value="thiolase"/>
    <property type="match status" value="1"/>
</dbReference>
<comment type="similarity">
    <text evidence="1 9 11">Belongs to the thiolase-like superfamily. Thiolase family.</text>
</comment>
<evidence type="ECO:0000256" key="10">
    <source>
        <dbReference type="PIRSR" id="PIRSR000429-1"/>
    </source>
</evidence>
<comment type="catalytic activity">
    <reaction evidence="8">
        <text>succinyl-CoA + acetyl-CoA = 3-oxoadipyl-CoA + CoA</text>
        <dbReference type="Rhea" id="RHEA:19481"/>
        <dbReference type="ChEBI" id="CHEBI:57287"/>
        <dbReference type="ChEBI" id="CHEBI:57288"/>
        <dbReference type="ChEBI" id="CHEBI:57292"/>
        <dbReference type="ChEBI" id="CHEBI:57348"/>
        <dbReference type="EC" id="2.3.1.174"/>
    </reaction>
</comment>
<dbReference type="PROSITE" id="PS00737">
    <property type="entry name" value="THIOLASE_2"/>
    <property type="match status" value="1"/>
</dbReference>
<reference evidence="14 15" key="1">
    <citation type="submission" date="2017-09" db="EMBL/GenBank/DDBJ databases">
        <title>Pseudomonas abyssi sp. nov. isolated from Abyssopelagic Water.</title>
        <authorList>
            <person name="Wei Y."/>
        </authorList>
    </citation>
    <scope>NUCLEOTIDE SEQUENCE [LARGE SCALE GENOMIC DNA]</scope>
    <source>
        <strain evidence="14 15">MT5</strain>
    </source>
</reference>
<dbReference type="InterPro" id="IPR020617">
    <property type="entry name" value="Thiolase_C"/>
</dbReference>
<evidence type="ECO:0000256" key="8">
    <source>
        <dbReference type="ARBA" id="ARBA00048527"/>
    </source>
</evidence>
<dbReference type="FunFam" id="3.40.47.10:FF:000010">
    <property type="entry name" value="Acetyl-CoA acetyltransferase (Thiolase)"/>
    <property type="match status" value="1"/>
</dbReference>
<evidence type="ECO:0000313" key="15">
    <source>
        <dbReference type="Proteomes" id="UP000242313"/>
    </source>
</evidence>
<gene>
    <name evidence="9 14" type="primary">fadA</name>
    <name evidence="14" type="ORF">CNQ84_09445</name>
</gene>
<keyword evidence="3 9" id="KW-0808">Transferase</keyword>
<comment type="subunit">
    <text evidence="9">Heterotetramer of two alpha chains (FadB) and two beta chains (FadA).</text>
</comment>
<dbReference type="NCBIfam" id="TIGR01930">
    <property type="entry name" value="AcCoA-C-Actrans"/>
    <property type="match status" value="1"/>
</dbReference>
<dbReference type="PROSITE" id="PS00098">
    <property type="entry name" value="THIOLASE_1"/>
    <property type="match status" value="1"/>
</dbReference>
<evidence type="ECO:0000259" key="13">
    <source>
        <dbReference type="Pfam" id="PF02803"/>
    </source>
</evidence>
<dbReference type="InterPro" id="IPR020615">
    <property type="entry name" value="Thiolase_acyl_enz_int_AS"/>
</dbReference>
<dbReference type="InterPro" id="IPR050215">
    <property type="entry name" value="Thiolase-like_sf_Thiolase"/>
</dbReference>
<dbReference type="AlphaFoldDB" id="A0A2A3MHS5"/>
<comment type="function">
    <text evidence="9">Catalyzes the final step of fatty acid oxidation in which acetyl-CoA is released and the CoA ester of a fatty acid two carbons shorter is formed.</text>
</comment>
<comment type="catalytic activity">
    <reaction evidence="9">
        <text>an acyl-CoA + acetyl-CoA = a 3-oxoacyl-CoA + CoA</text>
        <dbReference type="Rhea" id="RHEA:21564"/>
        <dbReference type="ChEBI" id="CHEBI:57287"/>
        <dbReference type="ChEBI" id="CHEBI:57288"/>
        <dbReference type="ChEBI" id="CHEBI:58342"/>
        <dbReference type="ChEBI" id="CHEBI:90726"/>
        <dbReference type="EC" id="2.3.1.16"/>
    </reaction>
</comment>
<dbReference type="EC" id="2.3.1.16" evidence="9"/>
<proteinExistence type="inferred from homology"/>
<feature type="domain" description="Thiolase C-terminal" evidence="13">
    <location>
        <begin position="266"/>
        <end position="390"/>
    </location>
</feature>
<evidence type="ECO:0000313" key="14">
    <source>
        <dbReference type="EMBL" id="PBK04331.1"/>
    </source>
</evidence>
<dbReference type="PIRSF" id="PIRSF000429">
    <property type="entry name" value="Ac-CoA_Ac_transf"/>
    <property type="match status" value="1"/>
</dbReference>
<evidence type="ECO:0000256" key="6">
    <source>
        <dbReference type="ARBA" id="ARBA00023098"/>
    </source>
</evidence>
<keyword evidence="2 9" id="KW-0963">Cytoplasm</keyword>
<dbReference type="RefSeq" id="WP_096004636.1">
    <property type="nucleotide sequence ID" value="NZ_NTMR01000011.1"/>
</dbReference>
<dbReference type="Pfam" id="PF02803">
    <property type="entry name" value="Thiolase_C"/>
    <property type="match status" value="1"/>
</dbReference>
<dbReference type="UniPathway" id="UPA00659"/>
<dbReference type="NCBIfam" id="TIGR02445">
    <property type="entry name" value="fadA"/>
    <property type="match status" value="1"/>
</dbReference>
<evidence type="ECO:0000256" key="4">
    <source>
        <dbReference type="ARBA" id="ARBA00022832"/>
    </source>
</evidence>
<evidence type="ECO:0000256" key="2">
    <source>
        <dbReference type="ARBA" id="ARBA00022490"/>
    </source>
</evidence>
<dbReference type="InterPro" id="IPR002155">
    <property type="entry name" value="Thiolase"/>
</dbReference>
<evidence type="ECO:0000259" key="12">
    <source>
        <dbReference type="Pfam" id="PF00108"/>
    </source>
</evidence>
<sequence>MSLNPRDVVIVDFGRTPMGRSKGGMYRNVRAETLSANLITGVLARNPKIDPAEVEDVIWGCVNQTLEQGWNIARMASLMTPIPHTSAAQTVSRLCGSSMSALHTAAQAIMTGNGDVFVVGGVEHMGHVGMMHGVDPNPALSLYAAKASGMMGLTAEMLGKMHGITREQQDAFGERSHRLAHKATVEGNFKDEIIPMEGHDENGFLKLFTEDETIRPETTLESLAALRPAFNPKGGTVTAGTSSQITDGASCMIVMSAERAQALGLEPLAVIRSMAVAGVDPAIMGYGPVPSTKKALQRAGLSMDDVDFVELNEAFAAQALPVLKDLKLLDKMDEKVNLHGGAIALGHPFGCSGARISGTLLNVMKQNNGTIGISTMCVGLGQGITTIFERV</sequence>
<name>A0A2A3MHS5_9PSED</name>
<keyword evidence="7 9" id="KW-0012">Acyltransferase</keyword>
<dbReference type="NCBIfam" id="NF006510">
    <property type="entry name" value="PRK08947.1"/>
    <property type="match status" value="1"/>
</dbReference>
<evidence type="ECO:0000256" key="3">
    <source>
        <dbReference type="ARBA" id="ARBA00022679"/>
    </source>
</evidence>
<accession>A0A2A3MHS5</accession>
<evidence type="ECO:0000256" key="9">
    <source>
        <dbReference type="HAMAP-Rule" id="MF_01620"/>
    </source>
</evidence>
<dbReference type="SUPFAM" id="SSF53901">
    <property type="entry name" value="Thiolase-like"/>
    <property type="match status" value="2"/>
</dbReference>
<protein>
    <recommendedName>
        <fullName evidence="9">3-ketoacyl-CoA thiolase</fullName>
        <ecNumber evidence="9">2.3.1.16</ecNumber>
    </recommendedName>
    <alternativeName>
        <fullName evidence="9">Acetyl-CoA acyltransferase</fullName>
    </alternativeName>
    <alternativeName>
        <fullName evidence="9">Beta-ketothiolase</fullName>
    </alternativeName>
    <alternativeName>
        <fullName evidence="9">Fatty acid oxidation complex subunit beta</fullName>
    </alternativeName>
</protein>
<dbReference type="EMBL" id="NTMR01000011">
    <property type="protein sequence ID" value="PBK04331.1"/>
    <property type="molecule type" value="Genomic_DNA"/>
</dbReference>
<keyword evidence="5 9" id="KW-0442">Lipid degradation</keyword>
<feature type="active site" description="Proton acceptor" evidence="9 10">
    <location>
        <position position="347"/>
    </location>
</feature>